<evidence type="ECO:0000313" key="13">
    <source>
        <dbReference type="Proteomes" id="UP000433483"/>
    </source>
</evidence>
<dbReference type="Proteomes" id="UP000486351">
    <property type="component" value="Unassembled WGS sequence"/>
</dbReference>
<gene>
    <name evidence="10" type="ORF">PF002_g25165</name>
    <name evidence="9" type="ORF">PF004_g23186</name>
    <name evidence="8" type="ORF">PF005_g24100</name>
    <name evidence="7" type="ORF">PF006_g23576</name>
    <name evidence="6" type="ORF">PF007_g24108</name>
    <name evidence="11" type="ORF">PF008_g3442</name>
    <name evidence="3" type="ORF">PF009_g24941</name>
    <name evidence="5" type="ORF">PF010_g25225</name>
    <name evidence="4" type="ORF">PF011_g16373</name>
</gene>
<organism evidence="4 17">
    <name type="scientific">Phytophthora fragariae</name>
    <dbReference type="NCBI Taxonomy" id="53985"/>
    <lineage>
        <taxon>Eukaryota</taxon>
        <taxon>Sar</taxon>
        <taxon>Stramenopiles</taxon>
        <taxon>Oomycota</taxon>
        <taxon>Peronosporomycetes</taxon>
        <taxon>Peronosporales</taxon>
        <taxon>Peronosporaceae</taxon>
        <taxon>Phytophthora</taxon>
    </lineage>
</organism>
<dbReference type="EMBL" id="QXGA01002457">
    <property type="protein sequence ID" value="KAE9097437.1"/>
    <property type="molecule type" value="Genomic_DNA"/>
</dbReference>
<evidence type="ECO:0000313" key="18">
    <source>
        <dbReference type="Proteomes" id="UP000476176"/>
    </source>
</evidence>
<keyword evidence="13" id="KW-1185">Reference proteome</keyword>
<evidence type="ECO:0000313" key="6">
    <source>
        <dbReference type="EMBL" id="KAE9077795.1"/>
    </source>
</evidence>
<accession>A0A6A3JMU0</accession>
<name>A0A6A3JMU0_9STRA</name>
<dbReference type="EMBL" id="QXFZ01002371">
    <property type="protein sequence ID" value="KAE9077795.1"/>
    <property type="molecule type" value="Genomic_DNA"/>
</dbReference>
<dbReference type="Proteomes" id="UP000460718">
    <property type="component" value="Unassembled WGS sequence"/>
</dbReference>
<dbReference type="Proteomes" id="UP000488956">
    <property type="component" value="Unassembled WGS sequence"/>
</dbReference>
<dbReference type="Proteomes" id="UP000440732">
    <property type="component" value="Unassembled WGS sequence"/>
</dbReference>
<dbReference type="Proteomes" id="UP000441208">
    <property type="component" value="Unassembled WGS sequence"/>
</dbReference>
<evidence type="ECO:0000313" key="20">
    <source>
        <dbReference type="Proteomes" id="UP000488956"/>
    </source>
</evidence>
<keyword evidence="1" id="KW-0175">Coiled coil</keyword>
<evidence type="ECO:0000256" key="2">
    <source>
        <dbReference type="SAM" id="MobiDB-lite"/>
    </source>
</evidence>
<comment type="caution">
    <text evidence="4">The sequence shown here is derived from an EMBL/GenBank/DDBJ whole genome shotgun (WGS) entry which is preliminary data.</text>
</comment>
<feature type="coiled-coil region" evidence="1">
    <location>
        <begin position="106"/>
        <end position="133"/>
    </location>
</feature>
<evidence type="ECO:0000313" key="4">
    <source>
        <dbReference type="EMBL" id="KAE8995342.1"/>
    </source>
</evidence>
<evidence type="ECO:0000313" key="16">
    <source>
        <dbReference type="Proteomes" id="UP000441208"/>
    </source>
</evidence>
<evidence type="ECO:0000313" key="3">
    <source>
        <dbReference type="EMBL" id="KAE8924834.1"/>
    </source>
</evidence>
<dbReference type="Proteomes" id="UP000440367">
    <property type="component" value="Unassembled WGS sequence"/>
</dbReference>
<dbReference type="Proteomes" id="UP000429523">
    <property type="component" value="Unassembled WGS sequence"/>
</dbReference>
<evidence type="ECO:0000313" key="12">
    <source>
        <dbReference type="Proteomes" id="UP000429523"/>
    </source>
</evidence>
<evidence type="ECO:0000256" key="1">
    <source>
        <dbReference type="SAM" id="Coils"/>
    </source>
</evidence>
<dbReference type="AlphaFoldDB" id="A0A6A3JMU0"/>
<dbReference type="EMBL" id="QXGF01002404">
    <property type="protein sequence ID" value="KAE8924834.1"/>
    <property type="molecule type" value="Genomic_DNA"/>
</dbReference>
<protein>
    <submittedName>
        <fullName evidence="4">Uncharacterized protein</fullName>
    </submittedName>
</protein>
<evidence type="ECO:0000313" key="17">
    <source>
        <dbReference type="Proteomes" id="UP000460718"/>
    </source>
</evidence>
<dbReference type="EMBL" id="QXFW01001166">
    <property type="protein sequence ID" value="KAE8995342.1"/>
    <property type="molecule type" value="Genomic_DNA"/>
</dbReference>
<evidence type="ECO:0000313" key="10">
    <source>
        <dbReference type="EMBL" id="KAE9188987.1"/>
    </source>
</evidence>
<proteinExistence type="predicted"/>
<evidence type="ECO:0000313" key="9">
    <source>
        <dbReference type="EMBL" id="KAE9186071.1"/>
    </source>
</evidence>
<evidence type="ECO:0000313" key="8">
    <source>
        <dbReference type="EMBL" id="KAE9178378.1"/>
    </source>
</evidence>
<dbReference type="Proteomes" id="UP000476176">
    <property type="component" value="Unassembled WGS sequence"/>
</dbReference>
<evidence type="ECO:0000313" key="15">
    <source>
        <dbReference type="Proteomes" id="UP000440732"/>
    </source>
</evidence>
<dbReference type="Proteomes" id="UP000433483">
    <property type="component" value="Unassembled WGS sequence"/>
</dbReference>
<dbReference type="EMBL" id="QXFY01000105">
    <property type="protein sequence ID" value="KAE9356841.1"/>
    <property type="molecule type" value="Genomic_DNA"/>
</dbReference>
<dbReference type="EMBL" id="QXGC01002442">
    <property type="protein sequence ID" value="KAE9186071.1"/>
    <property type="molecule type" value="Genomic_DNA"/>
</dbReference>
<evidence type="ECO:0000313" key="7">
    <source>
        <dbReference type="EMBL" id="KAE9097437.1"/>
    </source>
</evidence>
<dbReference type="EMBL" id="QXGD01002413">
    <property type="protein sequence ID" value="KAE9188987.1"/>
    <property type="molecule type" value="Genomic_DNA"/>
</dbReference>
<reference evidence="17 18" key="1">
    <citation type="submission" date="2018-09" db="EMBL/GenBank/DDBJ databases">
        <title>Genomic investigation of the strawberry pathogen Phytophthora fragariae indicates pathogenicity is determined by transcriptional variation in three key races.</title>
        <authorList>
            <person name="Adams T.M."/>
            <person name="Armitage A.D."/>
            <person name="Sobczyk M.K."/>
            <person name="Bates H.J."/>
            <person name="Dunwell J.M."/>
            <person name="Nellist C.F."/>
            <person name="Harrison R.J."/>
        </authorList>
    </citation>
    <scope>NUCLEOTIDE SEQUENCE [LARGE SCALE GENOMIC DNA]</scope>
    <source>
        <strain evidence="10 14">BC-1</strain>
        <strain evidence="9 18">BC-23</strain>
        <strain evidence="8 13">NOV-27</strain>
        <strain evidence="7 15">NOV-5</strain>
        <strain evidence="6 16">NOV-71</strain>
        <strain evidence="11 19">NOV-77</strain>
        <strain evidence="3 12">NOV-9</strain>
        <strain evidence="5 20">ONT-3</strain>
        <strain evidence="4 17">SCRP245</strain>
    </source>
</reference>
<evidence type="ECO:0000313" key="5">
    <source>
        <dbReference type="EMBL" id="KAE9073079.1"/>
    </source>
</evidence>
<sequence length="406" mass="45054">MAPASFKSCILESYLLEMDVADFQAASPIESSPASLKRGATVSSSPPTKKPNLSWKRRKEELLKLRSDSEALQTQLLFLKLRRTHAMMLRAGVGLSEEQKRWKDAAESEKLKCQSAQDENTELKDQLQRCFKACRDLQSVVAVAGAKQRDLVEANRFGAQVLRAELRDGHLLQPRSAVLIALENRLNVRHSELEYLFHQARDSILGPDVDQVNVHREGADGALAAVEFKRNQLIPFDAKTAFRAIWKVMRLGAMPDDQNASVYQRSNDTLVSQGCDMRALPGGGTVVVRVTSMFKRVVIPGGLVVLIELTTEWRVRPARATAWTHKTQDSGWALVHPNAPRPGTSKLQLSVRLRTHEPAAAPSEQKAPTLLTPVVSDVVIPSFGEILRVRLQLVENALLDLALVDK</sequence>
<evidence type="ECO:0000313" key="14">
    <source>
        <dbReference type="Proteomes" id="UP000440367"/>
    </source>
</evidence>
<evidence type="ECO:0000313" key="11">
    <source>
        <dbReference type="EMBL" id="KAE9356841.1"/>
    </source>
</evidence>
<feature type="region of interest" description="Disordered" evidence="2">
    <location>
        <begin position="34"/>
        <end position="53"/>
    </location>
</feature>
<dbReference type="OrthoDB" id="108217at2759"/>
<dbReference type="EMBL" id="QXGB01002398">
    <property type="protein sequence ID" value="KAE9178378.1"/>
    <property type="molecule type" value="Genomic_DNA"/>
</dbReference>
<dbReference type="EMBL" id="QXFX01002859">
    <property type="protein sequence ID" value="KAE9073079.1"/>
    <property type="molecule type" value="Genomic_DNA"/>
</dbReference>
<evidence type="ECO:0000313" key="19">
    <source>
        <dbReference type="Proteomes" id="UP000486351"/>
    </source>
</evidence>